<dbReference type="Pfam" id="PF09835">
    <property type="entry name" value="DUF2062"/>
    <property type="match status" value="1"/>
</dbReference>
<evidence type="ECO:0000313" key="4">
    <source>
        <dbReference type="Proteomes" id="UP000192333"/>
    </source>
</evidence>
<dbReference type="OrthoDB" id="5464942at2"/>
<dbReference type="RefSeq" id="WP_084122194.1">
    <property type="nucleotide sequence ID" value="NZ_LT838813.1"/>
</dbReference>
<dbReference type="InterPro" id="IPR018639">
    <property type="entry name" value="DUF2062"/>
</dbReference>
<evidence type="ECO:0000259" key="2">
    <source>
        <dbReference type="Pfam" id="PF09835"/>
    </source>
</evidence>
<evidence type="ECO:0000313" key="3">
    <source>
        <dbReference type="EMBL" id="SMD45394.1"/>
    </source>
</evidence>
<dbReference type="STRING" id="758820.SAMN00777080_4044"/>
<evidence type="ECO:0000256" key="1">
    <source>
        <dbReference type="SAM" id="Phobius"/>
    </source>
</evidence>
<organism evidence="3 4">
    <name type="scientific">Aquiflexum balticum DSM 16537</name>
    <dbReference type="NCBI Taxonomy" id="758820"/>
    <lineage>
        <taxon>Bacteria</taxon>
        <taxon>Pseudomonadati</taxon>
        <taxon>Bacteroidota</taxon>
        <taxon>Cytophagia</taxon>
        <taxon>Cytophagales</taxon>
        <taxon>Cyclobacteriaceae</taxon>
        <taxon>Aquiflexum</taxon>
    </lineage>
</organism>
<feature type="transmembrane region" description="Helical" evidence="1">
    <location>
        <begin position="57"/>
        <end position="79"/>
    </location>
</feature>
<proteinExistence type="predicted"/>
<keyword evidence="4" id="KW-1185">Reference proteome</keyword>
<dbReference type="AlphaFoldDB" id="A0A1W2H9D9"/>
<dbReference type="Proteomes" id="UP000192333">
    <property type="component" value="Chromosome I"/>
</dbReference>
<dbReference type="PANTHER" id="PTHR35102:SF1">
    <property type="entry name" value="E3 UBIQUITIN-PROTEIN LIGASE"/>
    <property type="match status" value="1"/>
</dbReference>
<feature type="transmembrane region" description="Helical" evidence="1">
    <location>
        <begin position="23"/>
        <end position="50"/>
    </location>
</feature>
<reference evidence="4" key="1">
    <citation type="submission" date="2017-04" db="EMBL/GenBank/DDBJ databases">
        <authorList>
            <person name="Varghese N."/>
            <person name="Submissions S."/>
        </authorList>
    </citation>
    <scope>NUCLEOTIDE SEQUENCE [LARGE SCALE GENOMIC DNA]</scope>
    <source>
        <strain evidence="4">DSM 16537</strain>
    </source>
</reference>
<accession>A0A1W2H9D9</accession>
<protein>
    <recommendedName>
        <fullName evidence="2">DUF2062 domain-containing protein</fullName>
    </recommendedName>
</protein>
<keyword evidence="1" id="KW-0472">Membrane</keyword>
<sequence>MWFRNYQQKIKRLFLQGLNPKELAMSIALAFWIGIFPIYGTTTVILTFLALKLKLNLPIMIAVSYALTPIQFLLLIPFIRIGEFVLGFQPMALDLSTLKASFSSGLFETLSVFSGRLALAVGAWILVALPISVLLYIILFQIFRKVKRFKTENQLDSV</sequence>
<keyword evidence="1" id="KW-0812">Transmembrane</keyword>
<feature type="transmembrane region" description="Helical" evidence="1">
    <location>
        <begin position="117"/>
        <end position="140"/>
    </location>
</feature>
<dbReference type="EMBL" id="LT838813">
    <property type="protein sequence ID" value="SMD45394.1"/>
    <property type="molecule type" value="Genomic_DNA"/>
</dbReference>
<dbReference type="PANTHER" id="PTHR35102">
    <property type="entry name" value="E3 UBIQUITIN-PROTEIN LIGASE"/>
    <property type="match status" value="1"/>
</dbReference>
<keyword evidence="1" id="KW-1133">Transmembrane helix</keyword>
<name>A0A1W2H9D9_9BACT</name>
<gene>
    <name evidence="3" type="ORF">SAMN00777080_4044</name>
</gene>
<feature type="domain" description="DUF2062" evidence="2">
    <location>
        <begin position="6"/>
        <end position="150"/>
    </location>
</feature>